<dbReference type="Pfam" id="PF00441">
    <property type="entry name" value="Acyl-CoA_dh_1"/>
    <property type="match status" value="1"/>
</dbReference>
<dbReference type="SUPFAM" id="SSF47203">
    <property type="entry name" value="Acyl-CoA dehydrogenase C-terminal domain-like"/>
    <property type="match status" value="1"/>
</dbReference>
<dbReference type="Gene3D" id="1.20.140.10">
    <property type="entry name" value="Butyryl-CoA Dehydrogenase, subunit A, domain 3"/>
    <property type="match status" value="1"/>
</dbReference>
<dbReference type="InterPro" id="IPR009075">
    <property type="entry name" value="AcylCo_DH/oxidase_C"/>
</dbReference>
<feature type="domain" description="Acyl-CoA dehydrogenase/oxidase C-terminal" evidence="7">
    <location>
        <begin position="250"/>
        <end position="365"/>
    </location>
</feature>
<dbReference type="RefSeq" id="WP_188692410.1">
    <property type="nucleotide sequence ID" value="NZ_BMIR01000007.1"/>
</dbReference>
<dbReference type="SUPFAM" id="SSF56645">
    <property type="entry name" value="Acyl-CoA dehydrogenase NM domain-like"/>
    <property type="match status" value="1"/>
</dbReference>
<evidence type="ECO:0000256" key="3">
    <source>
        <dbReference type="ARBA" id="ARBA00022630"/>
    </source>
</evidence>
<proteinExistence type="inferred from homology"/>
<evidence type="ECO:0000313" key="10">
    <source>
        <dbReference type="EMBL" id="GGE39400.1"/>
    </source>
</evidence>
<dbReference type="EMBL" id="BMIR01000007">
    <property type="protein sequence ID" value="GGE39400.1"/>
    <property type="molecule type" value="Genomic_DNA"/>
</dbReference>
<dbReference type="AlphaFoldDB" id="A0A8J2VRW5"/>
<organism evidence="10 11">
    <name type="scientific">Pullulanibacillus camelliae</name>
    <dbReference type="NCBI Taxonomy" id="1707096"/>
    <lineage>
        <taxon>Bacteria</taxon>
        <taxon>Bacillati</taxon>
        <taxon>Bacillota</taxon>
        <taxon>Bacilli</taxon>
        <taxon>Bacillales</taxon>
        <taxon>Sporolactobacillaceae</taxon>
        <taxon>Pullulanibacillus</taxon>
    </lineage>
</organism>
<comment type="cofactor">
    <cofactor evidence="1 6">
        <name>FAD</name>
        <dbReference type="ChEBI" id="CHEBI:57692"/>
    </cofactor>
</comment>
<evidence type="ECO:0000259" key="9">
    <source>
        <dbReference type="Pfam" id="PF02771"/>
    </source>
</evidence>
<dbReference type="PIRSF" id="PIRSF016578">
    <property type="entry name" value="HsaA"/>
    <property type="match status" value="1"/>
</dbReference>
<dbReference type="Proteomes" id="UP000628775">
    <property type="component" value="Unassembled WGS sequence"/>
</dbReference>
<keyword evidence="3 6" id="KW-0285">Flavoprotein</keyword>
<evidence type="ECO:0000259" key="8">
    <source>
        <dbReference type="Pfam" id="PF02770"/>
    </source>
</evidence>
<evidence type="ECO:0000313" key="11">
    <source>
        <dbReference type="Proteomes" id="UP000628775"/>
    </source>
</evidence>
<dbReference type="InterPro" id="IPR046373">
    <property type="entry name" value="Acyl-CoA_Oxase/DH_mid-dom_sf"/>
</dbReference>
<name>A0A8J2VRW5_9BACL</name>
<keyword evidence="11" id="KW-1185">Reference proteome</keyword>
<comment type="similarity">
    <text evidence="2 6">Belongs to the acyl-CoA dehydrogenase family.</text>
</comment>
<dbReference type="Pfam" id="PF02770">
    <property type="entry name" value="Acyl-CoA_dh_M"/>
    <property type="match status" value="1"/>
</dbReference>
<dbReference type="InterPro" id="IPR013786">
    <property type="entry name" value="AcylCoA_DH/ox_N"/>
</dbReference>
<reference evidence="10" key="2">
    <citation type="submission" date="2020-09" db="EMBL/GenBank/DDBJ databases">
        <authorList>
            <person name="Sun Q."/>
            <person name="Zhou Y."/>
        </authorList>
    </citation>
    <scope>NUCLEOTIDE SEQUENCE</scope>
    <source>
        <strain evidence="10">CGMCC 1.15371</strain>
    </source>
</reference>
<dbReference type="GO" id="GO:0050660">
    <property type="term" value="F:flavin adenine dinucleotide binding"/>
    <property type="evidence" value="ECO:0007669"/>
    <property type="project" value="InterPro"/>
</dbReference>
<dbReference type="PANTHER" id="PTHR43884:SF25">
    <property type="entry name" value="ACYL-COA DEHYDROGENASE YDBM-RELATED"/>
    <property type="match status" value="1"/>
</dbReference>
<dbReference type="Pfam" id="PF02771">
    <property type="entry name" value="Acyl-CoA_dh_N"/>
    <property type="match status" value="1"/>
</dbReference>
<dbReference type="InterPro" id="IPR037069">
    <property type="entry name" value="AcylCoA_DH/ox_N_sf"/>
</dbReference>
<dbReference type="PANTHER" id="PTHR43884">
    <property type="entry name" value="ACYL-COA DEHYDROGENASE"/>
    <property type="match status" value="1"/>
</dbReference>
<sequence length="387" mass="43740">MVEHLFLRHEHERKLYEKAKALAEQFSKDAAENDRTSQFPFGHFEKLKEEGVTSYTVPREFGGEEISVTELVILQEQLGQGDPATALSLGWHLGVVMDLADRRSWAPERFQEFCEGLVKQKQLMNRVMTEPKTGSPTRGGKPQTTAKKLEKGWVLNGKKTFSTLSAFADWFLVTASIEGREEVGWFLVHRKEEGVSVNKTWDTLGMRATRSDDVLFNQVHIGEEALVEIITKEKTEQALPPAWLLHIPACYLGIALAARRDVIQFAETYKPNSLDFAIKDVPRVRDRVGEIEHHLLQARHVLYNVARQWDECPEQRQALGPSLAVAKTVALEAASQVVDIAMRIVGGTSLNRSLPFERYYRDVRAGLFNPPTEDSVLAMLAKQAFNE</sequence>
<evidence type="ECO:0000256" key="6">
    <source>
        <dbReference type="RuleBase" id="RU362125"/>
    </source>
</evidence>
<evidence type="ECO:0000256" key="5">
    <source>
        <dbReference type="ARBA" id="ARBA00023002"/>
    </source>
</evidence>
<comment type="caution">
    <text evidence="10">The sequence shown here is derived from an EMBL/GenBank/DDBJ whole genome shotgun (WGS) entry which is preliminary data.</text>
</comment>
<evidence type="ECO:0000259" key="7">
    <source>
        <dbReference type="Pfam" id="PF00441"/>
    </source>
</evidence>
<evidence type="ECO:0000256" key="2">
    <source>
        <dbReference type="ARBA" id="ARBA00009347"/>
    </source>
</evidence>
<dbReference type="Gene3D" id="1.10.540.10">
    <property type="entry name" value="Acyl-CoA dehydrogenase/oxidase, N-terminal domain"/>
    <property type="match status" value="1"/>
</dbReference>
<feature type="domain" description="Acyl-CoA dehydrogenase/oxidase N-terminal" evidence="9">
    <location>
        <begin position="10"/>
        <end position="98"/>
    </location>
</feature>
<feature type="domain" description="Acyl-CoA oxidase/dehydrogenase middle" evidence="8">
    <location>
        <begin position="128"/>
        <end position="219"/>
    </location>
</feature>
<dbReference type="InterPro" id="IPR036250">
    <property type="entry name" value="AcylCo_DH-like_C"/>
</dbReference>
<evidence type="ECO:0000256" key="1">
    <source>
        <dbReference type="ARBA" id="ARBA00001974"/>
    </source>
</evidence>
<dbReference type="InterPro" id="IPR006091">
    <property type="entry name" value="Acyl-CoA_Oxase/DH_mid-dom"/>
</dbReference>
<dbReference type="InterPro" id="IPR009100">
    <property type="entry name" value="AcylCoA_DH/oxidase_NM_dom_sf"/>
</dbReference>
<dbReference type="GO" id="GO:0003995">
    <property type="term" value="F:acyl-CoA dehydrogenase activity"/>
    <property type="evidence" value="ECO:0007669"/>
    <property type="project" value="TreeGrafter"/>
</dbReference>
<accession>A0A8J2VRW5</accession>
<protein>
    <submittedName>
        <fullName evidence="10">Putative acyl-CoA dehydrogenase YdbM</fullName>
    </submittedName>
</protein>
<dbReference type="Gene3D" id="2.40.110.10">
    <property type="entry name" value="Butyryl-CoA Dehydrogenase, subunit A, domain 2"/>
    <property type="match status" value="1"/>
</dbReference>
<keyword evidence="4 6" id="KW-0274">FAD</keyword>
<keyword evidence="5 6" id="KW-0560">Oxidoreductase</keyword>
<gene>
    <name evidence="10" type="primary">ydbM</name>
    <name evidence="10" type="ORF">GCM10011391_17740</name>
</gene>
<evidence type="ECO:0000256" key="4">
    <source>
        <dbReference type="ARBA" id="ARBA00022827"/>
    </source>
</evidence>
<reference evidence="10" key="1">
    <citation type="journal article" date="2014" name="Int. J. Syst. Evol. Microbiol.">
        <title>Complete genome sequence of Corynebacterium casei LMG S-19264T (=DSM 44701T), isolated from a smear-ripened cheese.</title>
        <authorList>
            <consortium name="US DOE Joint Genome Institute (JGI-PGF)"/>
            <person name="Walter F."/>
            <person name="Albersmeier A."/>
            <person name="Kalinowski J."/>
            <person name="Ruckert C."/>
        </authorList>
    </citation>
    <scope>NUCLEOTIDE SEQUENCE</scope>
    <source>
        <strain evidence="10">CGMCC 1.15371</strain>
    </source>
</reference>